<organism evidence="4">
    <name type="scientific">Bacillus thuringiensis</name>
    <dbReference type="NCBI Taxonomy" id="1428"/>
    <lineage>
        <taxon>Bacteria</taxon>
        <taxon>Bacillati</taxon>
        <taxon>Bacillota</taxon>
        <taxon>Bacilli</taxon>
        <taxon>Bacillales</taxon>
        <taxon>Bacillaceae</taxon>
        <taxon>Bacillus</taxon>
        <taxon>Bacillus cereus group</taxon>
    </lineage>
</organism>
<evidence type="ECO:0000256" key="2">
    <source>
        <dbReference type="SAM" id="MobiDB-lite"/>
    </source>
</evidence>
<dbReference type="EMBL" id="DQ363750">
    <property type="protein sequence ID" value="ABD24363.1"/>
    <property type="molecule type" value="Genomic_DNA"/>
</dbReference>
<feature type="compositionally biased region" description="Low complexity" evidence="2">
    <location>
        <begin position="244"/>
        <end position="254"/>
    </location>
</feature>
<accession>Q2ESL5</accession>
<evidence type="ECO:0000313" key="4">
    <source>
        <dbReference type="EMBL" id="ABD24363.1"/>
    </source>
</evidence>
<keyword evidence="4" id="KW-0614">Plasmid</keyword>
<proteinExistence type="predicted"/>
<name>Q2ESL5_BACTU</name>
<reference evidence="4" key="1">
    <citation type="submission" date="2006-01" db="EMBL/GenBank/DDBJ databases">
        <authorList>
            <person name="Bao Q."/>
        </authorList>
    </citation>
    <scope>NUCLEOTIDE SEQUENCE</scope>
    <source>
        <plasmid evidence="4">pBMB67</plasmid>
    </source>
</reference>
<feature type="signal peptide" evidence="3">
    <location>
        <begin position="1"/>
        <end position="35"/>
    </location>
</feature>
<reference evidence="4" key="2">
    <citation type="submission" date="2006-01" db="EMBL/GenBank/DDBJ databases">
        <authorList>
            <person name="Song F."/>
            <person name="Huang D."/>
        </authorList>
    </citation>
    <scope>NUCLEOTIDE SEQUENCE</scope>
    <source>
        <plasmid evidence="4">pBMB67</plasmid>
    </source>
</reference>
<geneLocation type="plasmid" evidence="4">
    <name>pBMB67</name>
</geneLocation>
<feature type="region of interest" description="Disordered" evidence="2">
    <location>
        <begin position="239"/>
        <end position="258"/>
    </location>
</feature>
<gene>
    <name evidence="4" type="ORF">pBMB67_061</name>
</gene>
<protein>
    <submittedName>
        <fullName evidence="4">Hypothetical conjugation protein</fullName>
    </submittedName>
</protein>
<reference evidence="4" key="3">
    <citation type="submission" date="2006-01" db="EMBL/GenBank/DDBJ databases">
        <authorList>
            <person name="Yu Z."/>
            <person name="Sun M."/>
            <person name="Liu C."/>
        </authorList>
    </citation>
    <scope>NUCLEOTIDE SEQUENCE</scope>
    <source>
        <plasmid evidence="4">pBMB67</plasmid>
    </source>
</reference>
<feature type="coiled-coil region" evidence="1">
    <location>
        <begin position="396"/>
        <end position="434"/>
    </location>
</feature>
<sequence>MPPIHERRKIVYRVRPLLFLLIFIFSLLVPNAASARNNDVPFYNGTPDTELTSRQLQIPGKLLRPGKGYTPPGSENIYYTADIHYPALYNGAFNFGNHHENLIKNTESSEPFVNLINDGVIGSGNPIGNRMVTEVERMNASIVSNIYFGNGDFVLGNINKHTISHEETGKRYGNFYWIRDIAYLSGGYAGAGLSREINPYNIWIVRTSFPDITKFSATNGSKSNPVFFDLEGYEYVSKNKGYTDNDPNSTTTNPYEESAGERNRVHWFLEIYKDGDLVDKKNGYMRSKPKSNPSKANEKESGHFVNDNVNPIGWQPESCGRFTAKIKVLDGVQRTSQEKTTTFTVDGDCDDKPTTNPDDNMCKDDFKYKMDFAVDRIEGETAEKGTNISTPVKVSRANFKEERDKYRGELKEKINSLQSEVNSLKDDRDSTRSNLKSCRLDQTCYVDEKGKQHCYPRDCSWWEERLDSILLRLQKAEEKLECETNKLKRLETLEAQYNSTEPNVTLSFDGDRVGAQNVTLKEGESKTISFDWSLKRSGQIEAEINPIPRKYDNSKDVKKTNFKNNKLDTPIYTSSHQVSLCPRPGEKASIHAVVRTINDKGTKDNLYEYLTGEIINLSRKTLRSGYGFSYEVKTTYSNEDPKSSATGPKNTDSFFPTMTKHLQYPKVDDGYKVQMEKTENSVSESVWSLPMTYVEKFSGNVFDKDYKNHPAYNPKEIILNGGRKWYTSFDQKDGKYAFNIKSYNAGVNKLNLCLTGEVMIEGSFIGNKKGEDDFIRRSVNPSNPFPDKVGWNWQGKETMLTSLNNWWTNWKYPNPKDIPPGYHKESYKISPEIYQSIKAYNKSHGLNVDLNSEFFSKFNLK</sequence>
<evidence type="ECO:0000256" key="3">
    <source>
        <dbReference type="SAM" id="SignalP"/>
    </source>
</evidence>
<feature type="coiled-coil region" evidence="1">
    <location>
        <begin position="466"/>
        <end position="493"/>
    </location>
</feature>
<keyword evidence="1" id="KW-0175">Coiled coil</keyword>
<feature type="chain" id="PRO_5004207497" evidence="3">
    <location>
        <begin position="36"/>
        <end position="861"/>
    </location>
</feature>
<feature type="region of interest" description="Disordered" evidence="2">
    <location>
        <begin position="282"/>
        <end position="302"/>
    </location>
</feature>
<evidence type="ECO:0000256" key="1">
    <source>
        <dbReference type="SAM" id="Coils"/>
    </source>
</evidence>
<reference evidence="4" key="4">
    <citation type="journal article" date="2007" name="Plasmid">
        <title>Complete nucleotide sequence of pBMB67, a 67-kb plasmid from Bacillus thuringiensis strain YBT-1520.</title>
        <authorList>
            <person name="Chao L."/>
            <person name="Qiyu B."/>
            <person name="Fuping S."/>
            <person name="Ming S."/>
            <person name="Dafang H."/>
            <person name="Guiming L."/>
            <person name="Ziniu Y."/>
        </authorList>
    </citation>
    <scope>NUCLEOTIDE SEQUENCE</scope>
    <source>
        <plasmid evidence="4">pBMB67</plasmid>
    </source>
</reference>
<keyword evidence="3" id="KW-0732">Signal</keyword>
<dbReference type="AlphaFoldDB" id="Q2ESL5"/>